<keyword evidence="7" id="KW-1185">Reference proteome</keyword>
<dbReference type="InterPro" id="IPR015421">
    <property type="entry name" value="PyrdxlP-dep_Trfase_major"/>
</dbReference>
<dbReference type="GO" id="GO:0030170">
    <property type="term" value="F:pyridoxal phosphate binding"/>
    <property type="evidence" value="ECO:0007669"/>
    <property type="project" value="UniProtKB-ARBA"/>
</dbReference>
<accession>A0A6I6EYI9</accession>
<dbReference type="GO" id="GO:0008483">
    <property type="term" value="F:transaminase activity"/>
    <property type="evidence" value="ECO:0007669"/>
    <property type="project" value="UniProtKB-KW"/>
</dbReference>
<dbReference type="Pfam" id="PF01041">
    <property type="entry name" value="DegT_DnrJ_EryC1"/>
    <property type="match status" value="1"/>
</dbReference>
<dbReference type="PIRSF" id="PIRSF000390">
    <property type="entry name" value="PLP_StrS"/>
    <property type="match status" value="1"/>
</dbReference>
<reference evidence="6 7" key="1">
    <citation type="submission" date="2019-12" db="EMBL/GenBank/DDBJ databases">
        <title>Genome sequenceing of Clostridium bovifaecis.</title>
        <authorList>
            <person name="Yao Y."/>
        </authorList>
    </citation>
    <scope>NUCLEOTIDE SEQUENCE [LARGE SCALE GENOMIC DNA]</scope>
    <source>
        <strain evidence="6 7">BXX</strain>
    </source>
</reference>
<sequence length="373" mass="42552">MKVDFYTSQREYNEKRVQFDNAIQAVVQKGNFILGEPVVEFEKAIQEYTGAKYAIGVASGTDALILASDILGFKNGKEVITSPFTFLASASCIIRHQGKPVFVDIDEDTFSIDVNKIEERVNENTVGILPIHLFNQMADMDKIMDIANRHDLRVLEDAAEAFGMRWKGNESDYRHSGCIGDFGVYSFFPTKTLGGYGDGGMIVTNNDELARLAKSYRVHGAAKKYHYDFIGYNSRLDTLQAAVLSVKLKYIDEAIKKREEVAKLYIERLSECEEIKIPKIKGDQKHVYYVFNVLAQNRDGLAEHLKKNEIGYSIYYPRPLHMQKAFEYLGYKEGDFPVAEKVSKEIIALPIYPEITKEEVEFVCETIKNFYRK</sequence>
<dbReference type="AlphaFoldDB" id="A0A6I6EYI9"/>
<feature type="modified residue" description="N6-(pyridoxal phosphate)lysine" evidence="4">
    <location>
        <position position="191"/>
    </location>
</feature>
<feature type="active site" description="Proton acceptor" evidence="3">
    <location>
        <position position="191"/>
    </location>
</feature>
<name>A0A6I6EYI9_9CLOT</name>
<dbReference type="PANTHER" id="PTHR30244">
    <property type="entry name" value="TRANSAMINASE"/>
    <property type="match status" value="1"/>
</dbReference>
<dbReference type="FunFam" id="3.40.640.10:FF:000089">
    <property type="entry name" value="Aminotransferase, DegT/DnrJ/EryC1/StrS family"/>
    <property type="match status" value="1"/>
</dbReference>
<proteinExistence type="inferred from homology"/>
<dbReference type="InterPro" id="IPR015422">
    <property type="entry name" value="PyrdxlP-dep_Trfase_small"/>
</dbReference>
<dbReference type="Gene3D" id="3.90.1150.10">
    <property type="entry name" value="Aspartate Aminotransferase, domain 1"/>
    <property type="match status" value="1"/>
</dbReference>
<keyword evidence="6" id="KW-0808">Transferase</keyword>
<dbReference type="GO" id="GO:0000271">
    <property type="term" value="P:polysaccharide biosynthetic process"/>
    <property type="evidence" value="ECO:0007669"/>
    <property type="project" value="TreeGrafter"/>
</dbReference>
<evidence type="ECO:0000313" key="7">
    <source>
        <dbReference type="Proteomes" id="UP000422764"/>
    </source>
</evidence>
<keyword evidence="1 4" id="KW-0663">Pyridoxal phosphate</keyword>
<evidence type="ECO:0000256" key="5">
    <source>
        <dbReference type="RuleBase" id="RU004508"/>
    </source>
</evidence>
<evidence type="ECO:0000256" key="4">
    <source>
        <dbReference type="PIRSR" id="PIRSR000390-2"/>
    </source>
</evidence>
<dbReference type="SUPFAM" id="SSF53383">
    <property type="entry name" value="PLP-dependent transferases"/>
    <property type="match status" value="1"/>
</dbReference>
<gene>
    <name evidence="6" type="ORF">GOM49_13710</name>
</gene>
<dbReference type="Gene3D" id="3.40.640.10">
    <property type="entry name" value="Type I PLP-dependent aspartate aminotransferase-like (Major domain)"/>
    <property type="match status" value="1"/>
</dbReference>
<evidence type="ECO:0000256" key="3">
    <source>
        <dbReference type="PIRSR" id="PIRSR000390-1"/>
    </source>
</evidence>
<evidence type="ECO:0000256" key="2">
    <source>
        <dbReference type="ARBA" id="ARBA00037999"/>
    </source>
</evidence>
<protein>
    <submittedName>
        <fullName evidence="6">Aminotransferase class I/II-fold pyridoxal phosphate-dependent enzyme</fullName>
    </submittedName>
</protein>
<dbReference type="PANTHER" id="PTHR30244:SF36">
    <property type="entry name" value="3-OXO-GLUCOSE-6-PHOSPHATE:GLUTAMATE AMINOTRANSFERASE"/>
    <property type="match status" value="1"/>
</dbReference>
<dbReference type="InterPro" id="IPR015424">
    <property type="entry name" value="PyrdxlP-dep_Trfase"/>
</dbReference>
<evidence type="ECO:0000313" key="6">
    <source>
        <dbReference type="EMBL" id="QGU96006.1"/>
    </source>
</evidence>
<dbReference type="EMBL" id="CP046522">
    <property type="protein sequence ID" value="QGU96006.1"/>
    <property type="molecule type" value="Genomic_DNA"/>
</dbReference>
<dbReference type="InterPro" id="IPR000653">
    <property type="entry name" value="DegT/StrS_aminotransferase"/>
</dbReference>
<dbReference type="Proteomes" id="UP000422764">
    <property type="component" value="Chromosome"/>
</dbReference>
<evidence type="ECO:0000256" key="1">
    <source>
        <dbReference type="ARBA" id="ARBA00022898"/>
    </source>
</evidence>
<comment type="similarity">
    <text evidence="2 5">Belongs to the DegT/DnrJ/EryC1 family.</text>
</comment>
<keyword evidence="6" id="KW-0032">Aminotransferase</keyword>
<organism evidence="6 7">
    <name type="scientific">Clostridium bovifaecis</name>
    <dbReference type="NCBI Taxonomy" id="2184719"/>
    <lineage>
        <taxon>Bacteria</taxon>
        <taxon>Bacillati</taxon>
        <taxon>Bacillota</taxon>
        <taxon>Clostridia</taxon>
        <taxon>Eubacteriales</taxon>
        <taxon>Clostridiaceae</taxon>
        <taxon>Clostridium</taxon>
    </lineage>
</organism>
<dbReference type="CDD" id="cd00616">
    <property type="entry name" value="AHBA_syn"/>
    <property type="match status" value="1"/>
</dbReference>